<proteinExistence type="inferred from homology"/>
<sequence length="434" mass="46794">MSLTLASAMVLSLAACGNTAASSTGTSSTGEAASSGGTEASEPITLTFAFDEGVGEATQAAIEDFNASQDQIVVESYRLPQDANNLHDDFVNKMVAEDTSVDVMALDVTYVSEFAAAGWIEPMTDMFTQEELDALLSGTVEGATYDGTLYAAPWFTNASALFYRTDVLEELGITEVPTTYDGWIEVFEQLPEDSGIEYAFSYQGGQSESMVCNWVEFLWSFGGDVLDAEGNPVANSAENIAATQLMKDYIGTYAAEGTTTYSETESQQIFQEGKSLTCRTWSGTWNTFNDAEQSNVAGNVGMTVLPVQNEGDTAHSCLGGLDLVINTYISDEQKEAAKTFVKWLVSEEAEKTFTLRSAQPPTVKAVYSDAEVLEQIPFYADFFSIIENGKSRPISPMYAEVSDAIQRNVHSALTGEVAVEEALNTLQGELEALS</sequence>
<keyword evidence="3 5" id="KW-0732">Signal</keyword>
<reference evidence="6" key="1">
    <citation type="journal article" date="2021" name="PeerJ">
        <title>Extensive microbial diversity within the chicken gut microbiome revealed by metagenomics and culture.</title>
        <authorList>
            <person name="Gilroy R."/>
            <person name="Ravi A."/>
            <person name="Getino M."/>
            <person name="Pursley I."/>
            <person name="Horton D.L."/>
            <person name="Alikhan N.F."/>
            <person name="Baker D."/>
            <person name="Gharbi K."/>
            <person name="Hall N."/>
            <person name="Watson M."/>
            <person name="Adriaenssens E.M."/>
            <person name="Foster-Nyarko E."/>
            <person name="Jarju S."/>
            <person name="Secka A."/>
            <person name="Antonio M."/>
            <person name="Oren A."/>
            <person name="Chaudhuri R.R."/>
            <person name="La Ragione R."/>
            <person name="Hildebrand F."/>
            <person name="Pallen M.J."/>
        </authorList>
    </citation>
    <scope>NUCLEOTIDE SEQUENCE</scope>
    <source>
        <strain evidence="6">ChiSxjej1B13-11774</strain>
    </source>
</reference>
<dbReference type="Proteomes" id="UP000824048">
    <property type="component" value="Unassembled WGS sequence"/>
</dbReference>
<keyword evidence="2" id="KW-0813">Transport</keyword>
<dbReference type="GO" id="GO:1901982">
    <property type="term" value="F:maltose binding"/>
    <property type="evidence" value="ECO:0007669"/>
    <property type="project" value="TreeGrafter"/>
</dbReference>
<dbReference type="InterPro" id="IPR006059">
    <property type="entry name" value="SBP"/>
</dbReference>
<dbReference type="GO" id="GO:0055052">
    <property type="term" value="C:ATP-binding cassette (ABC) transporter complex, substrate-binding subunit-containing"/>
    <property type="evidence" value="ECO:0007669"/>
    <property type="project" value="TreeGrafter"/>
</dbReference>
<organism evidence="6 7">
    <name type="scientific">Candidatus Gemmiger excrementigallinarum</name>
    <dbReference type="NCBI Taxonomy" id="2838609"/>
    <lineage>
        <taxon>Bacteria</taxon>
        <taxon>Bacillati</taxon>
        <taxon>Bacillota</taxon>
        <taxon>Clostridia</taxon>
        <taxon>Eubacteriales</taxon>
        <taxon>Gemmiger</taxon>
    </lineage>
</organism>
<gene>
    <name evidence="6" type="ORF">H9811_08040</name>
</gene>
<evidence type="ECO:0000313" key="7">
    <source>
        <dbReference type="Proteomes" id="UP000824048"/>
    </source>
</evidence>
<name>A0A9D2ESB4_9FIRM</name>
<dbReference type="EMBL" id="DXBP01000050">
    <property type="protein sequence ID" value="HIZ42497.1"/>
    <property type="molecule type" value="Genomic_DNA"/>
</dbReference>
<evidence type="ECO:0000313" key="6">
    <source>
        <dbReference type="EMBL" id="HIZ42497.1"/>
    </source>
</evidence>
<reference evidence="6" key="2">
    <citation type="submission" date="2021-04" db="EMBL/GenBank/DDBJ databases">
        <authorList>
            <person name="Gilroy R."/>
        </authorList>
    </citation>
    <scope>NUCLEOTIDE SEQUENCE</scope>
    <source>
        <strain evidence="6">ChiSxjej1B13-11774</strain>
    </source>
</reference>
<feature type="region of interest" description="Disordered" evidence="4">
    <location>
        <begin position="20"/>
        <end position="39"/>
    </location>
</feature>
<dbReference type="AlphaFoldDB" id="A0A9D2ESB4"/>
<evidence type="ECO:0000256" key="2">
    <source>
        <dbReference type="ARBA" id="ARBA00022448"/>
    </source>
</evidence>
<dbReference type="SUPFAM" id="SSF53850">
    <property type="entry name" value="Periplasmic binding protein-like II"/>
    <property type="match status" value="1"/>
</dbReference>
<dbReference type="Pfam" id="PF01547">
    <property type="entry name" value="SBP_bac_1"/>
    <property type="match status" value="1"/>
</dbReference>
<evidence type="ECO:0000256" key="3">
    <source>
        <dbReference type="ARBA" id="ARBA00022729"/>
    </source>
</evidence>
<evidence type="ECO:0000256" key="4">
    <source>
        <dbReference type="SAM" id="MobiDB-lite"/>
    </source>
</evidence>
<feature type="chain" id="PRO_5038658423" evidence="5">
    <location>
        <begin position="21"/>
        <end position="434"/>
    </location>
</feature>
<dbReference type="CDD" id="cd14750">
    <property type="entry name" value="PBP2_TMBP"/>
    <property type="match status" value="1"/>
</dbReference>
<comment type="similarity">
    <text evidence="1">Belongs to the bacterial solute-binding protein 1 family.</text>
</comment>
<comment type="caution">
    <text evidence="6">The sequence shown here is derived from an EMBL/GenBank/DDBJ whole genome shotgun (WGS) entry which is preliminary data.</text>
</comment>
<dbReference type="PANTHER" id="PTHR30061">
    <property type="entry name" value="MALTOSE-BINDING PERIPLASMIC PROTEIN"/>
    <property type="match status" value="1"/>
</dbReference>
<protein>
    <submittedName>
        <fullName evidence="6">ABC transporter substrate-binding protein</fullName>
    </submittedName>
</protein>
<accession>A0A9D2ESB4</accession>
<evidence type="ECO:0000256" key="1">
    <source>
        <dbReference type="ARBA" id="ARBA00008520"/>
    </source>
</evidence>
<feature type="signal peptide" evidence="5">
    <location>
        <begin position="1"/>
        <end position="20"/>
    </location>
</feature>
<evidence type="ECO:0000256" key="5">
    <source>
        <dbReference type="SAM" id="SignalP"/>
    </source>
</evidence>
<dbReference type="GO" id="GO:0042956">
    <property type="term" value="P:maltodextrin transmembrane transport"/>
    <property type="evidence" value="ECO:0007669"/>
    <property type="project" value="TreeGrafter"/>
</dbReference>
<dbReference type="Gene3D" id="3.40.190.10">
    <property type="entry name" value="Periplasmic binding protein-like II"/>
    <property type="match status" value="2"/>
</dbReference>
<dbReference type="PANTHER" id="PTHR30061:SF50">
    <property type="entry name" value="MALTOSE_MALTODEXTRIN-BINDING PERIPLASMIC PROTEIN"/>
    <property type="match status" value="1"/>
</dbReference>
<dbReference type="GO" id="GO:0015768">
    <property type="term" value="P:maltose transport"/>
    <property type="evidence" value="ECO:0007669"/>
    <property type="project" value="TreeGrafter"/>
</dbReference>